<organism evidence="2 3">
    <name type="scientific">Achromobacter deleyi</name>
    <dbReference type="NCBI Taxonomy" id="1353891"/>
    <lineage>
        <taxon>Bacteria</taxon>
        <taxon>Pseudomonadati</taxon>
        <taxon>Pseudomonadota</taxon>
        <taxon>Betaproteobacteria</taxon>
        <taxon>Burkholderiales</taxon>
        <taxon>Alcaligenaceae</taxon>
        <taxon>Achromobacter</taxon>
    </lineage>
</organism>
<dbReference type="GeneID" id="92900034"/>
<dbReference type="EMBL" id="CP065997">
    <property type="protein sequence ID" value="QQB33996.1"/>
    <property type="molecule type" value="Genomic_DNA"/>
</dbReference>
<accession>A0A7T4E3E2</accession>
<evidence type="ECO:0000313" key="3">
    <source>
        <dbReference type="Proteomes" id="UP000595231"/>
    </source>
</evidence>
<dbReference type="RefSeq" id="WP_156333311.1">
    <property type="nucleotide sequence ID" value="NZ_CP065997.1"/>
</dbReference>
<dbReference type="Proteomes" id="UP000595231">
    <property type="component" value="Chromosome"/>
</dbReference>
<protein>
    <submittedName>
        <fullName evidence="2">Uncharacterized protein</fullName>
    </submittedName>
</protein>
<gene>
    <name evidence="2" type="ORF">I6I07_25805</name>
</gene>
<reference evidence="2 3" key="1">
    <citation type="submission" date="2020-12" db="EMBL/GenBank/DDBJ databases">
        <title>FDA dAtabase for Regulatory Grade micrObial Sequences (FDA-ARGOS): Supporting development and validation of Infectious Disease Dx tests.</title>
        <authorList>
            <person name="Sproer C."/>
            <person name="Gronow S."/>
            <person name="Severitt S."/>
            <person name="Schroder I."/>
            <person name="Tallon L."/>
            <person name="Sadzewicz L."/>
            <person name="Zhao X."/>
            <person name="Boylan J."/>
            <person name="Ott S."/>
            <person name="Bowen H."/>
            <person name="Vavikolanu K."/>
            <person name="Mehta A."/>
            <person name="Aluvathingal J."/>
            <person name="Nadendla S."/>
            <person name="Lowell S."/>
            <person name="Myers T."/>
            <person name="Yan Y."/>
            <person name="Sichtig H."/>
        </authorList>
    </citation>
    <scope>NUCLEOTIDE SEQUENCE [LARGE SCALE GENOMIC DNA]</scope>
    <source>
        <strain evidence="2 3">FDAARGOS_1050</strain>
    </source>
</reference>
<evidence type="ECO:0000313" key="2">
    <source>
        <dbReference type="EMBL" id="QQB33996.1"/>
    </source>
</evidence>
<proteinExistence type="predicted"/>
<evidence type="ECO:0000256" key="1">
    <source>
        <dbReference type="SAM" id="MobiDB-lite"/>
    </source>
</evidence>
<feature type="compositionally biased region" description="Low complexity" evidence="1">
    <location>
        <begin position="105"/>
        <end position="124"/>
    </location>
</feature>
<sequence length="136" mass="15512">MTATVSSRSESNLLTCREIMALGLDEATSQAYQEAVERYEQTHPTSNSRDFLEYAFDVLRGIAYQEEERYGIHKLELGRLRERLIWVVRRLLGERRIRLLARIATGSPPTSRNNTTRSSATTRRQMAPVAAPPLFA</sequence>
<name>A0A7T4E3E2_9BURK</name>
<feature type="region of interest" description="Disordered" evidence="1">
    <location>
        <begin position="105"/>
        <end position="136"/>
    </location>
</feature>
<dbReference type="AlphaFoldDB" id="A0A7T4E3E2"/>